<dbReference type="PROSITE" id="PS50878">
    <property type="entry name" value="RT_POL"/>
    <property type="match status" value="1"/>
</dbReference>
<keyword evidence="2" id="KW-0548">Nucleotidyltransferase</keyword>
<gene>
    <name evidence="2" type="ORF">RAN89_14230</name>
</gene>
<accession>A0ABZ0AWN3</accession>
<dbReference type="EMBL" id="CP132507">
    <property type="protein sequence ID" value="WNO04057.1"/>
    <property type="molecule type" value="Genomic_DNA"/>
</dbReference>
<name>A0ABZ0AWN3_9BURK</name>
<dbReference type="InterPro" id="IPR024937">
    <property type="entry name" value="Domain_X"/>
</dbReference>
<dbReference type="PANTHER" id="PTHR33642">
    <property type="entry name" value="COX1/OXI3 INTRON 1 PROTEIN-RELATED"/>
    <property type="match status" value="1"/>
</dbReference>
<dbReference type="CDD" id="cd01651">
    <property type="entry name" value="RT_G2_intron"/>
    <property type="match status" value="1"/>
</dbReference>
<dbReference type="GO" id="GO:0003964">
    <property type="term" value="F:RNA-directed DNA polymerase activity"/>
    <property type="evidence" value="ECO:0007669"/>
    <property type="project" value="UniProtKB-KW"/>
</dbReference>
<dbReference type="Pfam" id="PF01348">
    <property type="entry name" value="Intron_maturas2"/>
    <property type="match status" value="1"/>
</dbReference>
<keyword evidence="2" id="KW-0808">Transferase</keyword>
<reference evidence="2 3" key="1">
    <citation type="submission" date="2023-08" db="EMBL/GenBank/DDBJ databases">
        <title>Rhodoferax potami sp. nov. and Rhodoferax mekongensis sp. nov., isolated from the Mekong River in Thailand.</title>
        <authorList>
            <person name="Kitikhun S."/>
            <person name="Charoenyingcharoen P."/>
            <person name="Siriarchawattana P."/>
            <person name="Likhitrattanapisal S."/>
            <person name="Nilsakha T."/>
            <person name="Chanpet A."/>
            <person name="Rattanawaree P."/>
            <person name="Ingsriswang S."/>
        </authorList>
    </citation>
    <scope>NUCLEOTIDE SEQUENCE [LARGE SCALE GENOMIC DNA]</scope>
    <source>
        <strain evidence="2 3">TBRC 17307</strain>
    </source>
</reference>
<dbReference type="Proteomes" id="UP001302257">
    <property type="component" value="Chromosome"/>
</dbReference>
<dbReference type="CDD" id="cd00085">
    <property type="entry name" value="HNHc"/>
    <property type="match status" value="1"/>
</dbReference>
<dbReference type="SUPFAM" id="SSF56672">
    <property type="entry name" value="DNA/RNA polymerases"/>
    <property type="match status" value="1"/>
</dbReference>
<dbReference type="InterPro" id="IPR000477">
    <property type="entry name" value="RT_dom"/>
</dbReference>
<evidence type="ECO:0000259" key="1">
    <source>
        <dbReference type="PROSITE" id="PS50878"/>
    </source>
</evidence>
<organism evidence="2 3">
    <name type="scientific">Rhodoferax mekongensis</name>
    <dbReference type="NCBI Taxonomy" id="3068341"/>
    <lineage>
        <taxon>Bacteria</taxon>
        <taxon>Pseudomonadati</taxon>
        <taxon>Pseudomonadota</taxon>
        <taxon>Betaproteobacteria</taxon>
        <taxon>Burkholderiales</taxon>
        <taxon>Comamonadaceae</taxon>
        <taxon>Rhodoferax</taxon>
    </lineage>
</organism>
<keyword evidence="3" id="KW-1185">Reference proteome</keyword>
<evidence type="ECO:0000313" key="3">
    <source>
        <dbReference type="Proteomes" id="UP001302257"/>
    </source>
</evidence>
<dbReference type="Pfam" id="PF00078">
    <property type="entry name" value="RVT_1"/>
    <property type="match status" value="1"/>
</dbReference>
<feature type="domain" description="Reverse transcriptase" evidence="1">
    <location>
        <begin position="68"/>
        <end position="359"/>
    </location>
</feature>
<dbReference type="SMART" id="SM00507">
    <property type="entry name" value="HNHc"/>
    <property type="match status" value="1"/>
</dbReference>
<keyword evidence="2" id="KW-0695">RNA-directed DNA polymerase</keyword>
<dbReference type="RefSeq" id="WP_313866922.1">
    <property type="nucleotide sequence ID" value="NZ_CP132507.1"/>
</dbReference>
<dbReference type="InterPro" id="IPR043502">
    <property type="entry name" value="DNA/RNA_pol_sf"/>
</dbReference>
<evidence type="ECO:0000313" key="2">
    <source>
        <dbReference type="EMBL" id="WNO04057.1"/>
    </source>
</evidence>
<sequence length="613" mass="70274">MKITERLETLRKLNRNPAWVNDDLFRLVSSPQLAVLAYERLKSIAGNMTKGADGSTLDETSLESLKALCSAIRDERYSPVAVKRKFIPKANGKLRPLGIPSPRDKIVQEMVRLILECIYDAELPVFDDASHGFRANRGCHSALHEYSKWNSLKWVIEGDIVGFFDNIDHHILISILRKKIKDERFIRLIWKFLRTPILHDDGKLENPTKGTPQGGVISPYLANIYLHEFDIWVRSLQTLLNKGDSRRGPNPAWRKLTRRRLYILKKNGGVETQETKQLRNEADMLPSVNPMDPGFCRVYYVRYADDWLIGISGDKSLALDLKSKAETFLRDTLKLTLSEEKTLITHATTEVAKFLGFRLSVSDGNRAGTRRMAIHNGFRVSLRRTVSSKIRIIAPVVELLDRLKLGGFCRTRGDNPFFPCSKKNFVALEDHDIVMRFNSVWRGIYNYYAVSNNASDLNRVKYVLQYSCLMTLAHKHRMRLPKVVAKYGVYASVRYRSSKDEEREVSFWRPSGNWQLPLLGSDPPDPEDILASQNRRLTRTSLTRNCVVCNTSGVQMHHIRHLRKGNKTITQGFNRIMSAINRKQVPLCRPCHGRVHRGEYDGLSLKDLAYIPT</sequence>
<proteinExistence type="predicted"/>
<dbReference type="PANTHER" id="PTHR33642:SF4">
    <property type="entry name" value="COX1_OXI3 INTRON 1 PROTEIN-RELATED"/>
    <property type="match status" value="1"/>
</dbReference>
<dbReference type="InterPro" id="IPR003615">
    <property type="entry name" value="HNH_nuc"/>
</dbReference>
<protein>
    <submittedName>
        <fullName evidence="2">Reverse transcriptase domain-containing protein</fullName>
    </submittedName>
</protein>